<feature type="compositionally biased region" description="Polar residues" evidence="1">
    <location>
        <begin position="22"/>
        <end position="47"/>
    </location>
</feature>
<protein>
    <submittedName>
        <fullName evidence="3">Uncharacterized protein</fullName>
    </submittedName>
</protein>
<dbReference type="RefSeq" id="WP_380621176.1">
    <property type="nucleotide sequence ID" value="NZ_JBHSDK010000015.1"/>
</dbReference>
<comment type="caution">
    <text evidence="3">The sequence shown here is derived from an EMBL/GenBank/DDBJ whole genome shotgun (WGS) entry which is preliminary data.</text>
</comment>
<keyword evidence="4" id="KW-1185">Reference proteome</keyword>
<reference evidence="4" key="1">
    <citation type="journal article" date="2019" name="Int. J. Syst. Evol. Microbiol.">
        <title>The Global Catalogue of Microorganisms (GCM) 10K type strain sequencing project: providing services to taxonomists for standard genome sequencing and annotation.</title>
        <authorList>
            <consortium name="The Broad Institute Genomics Platform"/>
            <consortium name="The Broad Institute Genome Sequencing Center for Infectious Disease"/>
            <person name="Wu L."/>
            <person name="Ma J."/>
        </authorList>
    </citation>
    <scope>NUCLEOTIDE SEQUENCE [LARGE SCALE GENOMIC DNA]</scope>
    <source>
        <strain evidence="4">IBRC-M 10908</strain>
    </source>
</reference>
<accession>A0ABV8TYK7</accession>
<gene>
    <name evidence="3" type="ORF">ACFPET_11770</name>
</gene>
<name>A0ABV8TYK7_9ACTN</name>
<sequence length="140" mass="14885">MSARQSIIAVAALGMILMSAGTSPAEPSNDLGTSTESEGAKSTTSIGSDPVCEEARKKTNKPGPCETQITLRVWPVKWVSTTPHGIGSDQESQQGVTVEDALEAGRIGTLPWDQTIEAKFFGVWKEKHSGTFFFDGNGNV</sequence>
<evidence type="ECO:0000313" key="3">
    <source>
        <dbReference type="EMBL" id="MFC4335880.1"/>
    </source>
</evidence>
<organism evidence="3 4">
    <name type="scientific">Salininema proteolyticum</name>
    <dbReference type="NCBI Taxonomy" id="1607685"/>
    <lineage>
        <taxon>Bacteria</taxon>
        <taxon>Bacillati</taxon>
        <taxon>Actinomycetota</taxon>
        <taxon>Actinomycetes</taxon>
        <taxon>Glycomycetales</taxon>
        <taxon>Glycomycetaceae</taxon>
        <taxon>Salininema</taxon>
    </lineage>
</organism>
<dbReference type="EMBL" id="JBHSDK010000015">
    <property type="protein sequence ID" value="MFC4335880.1"/>
    <property type="molecule type" value="Genomic_DNA"/>
</dbReference>
<evidence type="ECO:0000256" key="1">
    <source>
        <dbReference type="SAM" id="MobiDB-lite"/>
    </source>
</evidence>
<feature type="region of interest" description="Disordered" evidence="1">
    <location>
        <begin position="22"/>
        <end position="63"/>
    </location>
</feature>
<proteinExistence type="predicted"/>
<feature type="signal peptide" evidence="2">
    <location>
        <begin position="1"/>
        <end position="25"/>
    </location>
</feature>
<keyword evidence="2" id="KW-0732">Signal</keyword>
<evidence type="ECO:0000313" key="4">
    <source>
        <dbReference type="Proteomes" id="UP001595823"/>
    </source>
</evidence>
<evidence type="ECO:0000256" key="2">
    <source>
        <dbReference type="SAM" id="SignalP"/>
    </source>
</evidence>
<feature type="chain" id="PRO_5045613393" evidence="2">
    <location>
        <begin position="26"/>
        <end position="140"/>
    </location>
</feature>
<dbReference type="Proteomes" id="UP001595823">
    <property type="component" value="Unassembled WGS sequence"/>
</dbReference>